<proteinExistence type="predicted"/>
<sequence length="182" mass="19448">MSETNATSSTDQDRVTRDYVGELAYHLARAGLDGQRVGEVMAEVEAHVHATGEPARVAFGPPREYARRWAPDVPPQERRRRRLRVLAFCSVIAPAAAVLGWLVGQGVRAGHPPVSSDLAAGGLLLALVGAIGLVALIVPWSRNQIIDPRTGRTWSGTRSALLGTCLVLTVLLVTGLVLVTVF</sequence>
<evidence type="ECO:0000313" key="2">
    <source>
        <dbReference type="EMBL" id="CAA9377066.1"/>
    </source>
</evidence>
<name>A0A6J4NA02_9PSEU</name>
<organism evidence="2">
    <name type="scientific">uncultured Pseudonocardia sp</name>
    <dbReference type="NCBI Taxonomy" id="211455"/>
    <lineage>
        <taxon>Bacteria</taxon>
        <taxon>Bacillati</taxon>
        <taxon>Actinomycetota</taxon>
        <taxon>Actinomycetes</taxon>
        <taxon>Pseudonocardiales</taxon>
        <taxon>Pseudonocardiaceae</taxon>
        <taxon>Pseudonocardia</taxon>
        <taxon>environmental samples</taxon>
    </lineage>
</organism>
<keyword evidence="1" id="KW-1133">Transmembrane helix</keyword>
<feature type="transmembrane region" description="Helical" evidence="1">
    <location>
        <begin position="159"/>
        <end position="181"/>
    </location>
</feature>
<feature type="transmembrane region" description="Helical" evidence="1">
    <location>
        <begin position="85"/>
        <end position="103"/>
    </location>
</feature>
<reference evidence="2" key="1">
    <citation type="submission" date="2020-02" db="EMBL/GenBank/DDBJ databases">
        <authorList>
            <person name="Meier V. D."/>
        </authorList>
    </citation>
    <scope>NUCLEOTIDE SEQUENCE</scope>
    <source>
        <strain evidence="2">AVDCRST_MAG66</strain>
    </source>
</reference>
<protein>
    <submittedName>
        <fullName evidence="2">Uncharacterized protein</fullName>
    </submittedName>
</protein>
<dbReference type="AlphaFoldDB" id="A0A6J4NA02"/>
<evidence type="ECO:0000256" key="1">
    <source>
        <dbReference type="SAM" id="Phobius"/>
    </source>
</evidence>
<gene>
    <name evidence="2" type="ORF">AVDCRST_MAG66-45</name>
</gene>
<keyword evidence="1" id="KW-0472">Membrane</keyword>
<dbReference type="EMBL" id="CADCUS010000003">
    <property type="protein sequence ID" value="CAA9377066.1"/>
    <property type="molecule type" value="Genomic_DNA"/>
</dbReference>
<keyword evidence="1" id="KW-0812">Transmembrane</keyword>
<feature type="transmembrane region" description="Helical" evidence="1">
    <location>
        <begin position="118"/>
        <end position="138"/>
    </location>
</feature>
<accession>A0A6J4NA02</accession>